<organism evidence="1 2">
    <name type="scientific">Pedobacter soli</name>
    <dbReference type="NCBI Taxonomy" id="390242"/>
    <lineage>
        <taxon>Bacteria</taxon>
        <taxon>Pseudomonadati</taxon>
        <taxon>Bacteroidota</taxon>
        <taxon>Sphingobacteriia</taxon>
        <taxon>Sphingobacteriales</taxon>
        <taxon>Sphingobacteriaceae</taxon>
        <taxon>Pedobacter</taxon>
    </lineage>
</organism>
<dbReference type="Proteomes" id="UP000199455">
    <property type="component" value="Unassembled WGS sequence"/>
</dbReference>
<keyword evidence="2" id="KW-1185">Reference proteome</keyword>
<sequence>MKAQHTNTSAKLAKKLFLFIKTSKLKTAFLKPRQPEIKVTLL</sequence>
<dbReference type="AlphaFoldDB" id="A0A1G6MAF5"/>
<gene>
    <name evidence="1" type="ORF">SAMN04488024_102276</name>
</gene>
<evidence type="ECO:0000313" key="2">
    <source>
        <dbReference type="Proteomes" id="UP000199455"/>
    </source>
</evidence>
<proteinExistence type="predicted"/>
<dbReference type="STRING" id="390242.SAMN04488024_102276"/>
<reference evidence="2" key="1">
    <citation type="submission" date="2016-10" db="EMBL/GenBank/DDBJ databases">
        <authorList>
            <person name="Varghese N."/>
            <person name="Submissions S."/>
        </authorList>
    </citation>
    <scope>NUCLEOTIDE SEQUENCE [LARGE SCALE GENOMIC DNA]</scope>
    <source>
        <strain evidence="2">DSM 18609</strain>
    </source>
</reference>
<dbReference type="EMBL" id="FMZH01000002">
    <property type="protein sequence ID" value="SDC52440.1"/>
    <property type="molecule type" value="Genomic_DNA"/>
</dbReference>
<name>A0A1G6MAF5_9SPHI</name>
<accession>A0A1G6MAF5</accession>
<evidence type="ECO:0000313" key="1">
    <source>
        <dbReference type="EMBL" id="SDC52440.1"/>
    </source>
</evidence>
<protein>
    <submittedName>
        <fullName evidence="1">Uncharacterized protein</fullName>
    </submittedName>
</protein>